<evidence type="ECO:0000256" key="8">
    <source>
        <dbReference type="ARBA" id="ARBA00023136"/>
    </source>
</evidence>
<feature type="transmembrane region" description="Helical" evidence="9">
    <location>
        <begin position="340"/>
        <end position="359"/>
    </location>
</feature>
<evidence type="ECO:0000256" key="9">
    <source>
        <dbReference type="SAM" id="Phobius"/>
    </source>
</evidence>
<evidence type="ECO:0000256" key="7">
    <source>
        <dbReference type="ARBA" id="ARBA00022989"/>
    </source>
</evidence>
<comment type="similarity">
    <text evidence="2">Belongs to the resistance-nodulation-cell division (RND) (TC 2.A.6) family.</text>
</comment>
<dbReference type="NCBIfam" id="TIGR00915">
    <property type="entry name" value="2A0602"/>
    <property type="match status" value="1"/>
</dbReference>
<keyword evidence="13" id="KW-1185">Reference proteome</keyword>
<dbReference type="GO" id="GO:0009636">
    <property type="term" value="P:response to toxic substance"/>
    <property type="evidence" value="ECO:0007669"/>
    <property type="project" value="UniProtKB-ARBA"/>
</dbReference>
<dbReference type="GeneID" id="78343054"/>
<evidence type="ECO:0000313" key="12">
    <source>
        <dbReference type="EMBL" id="BBL05024.1"/>
    </source>
</evidence>
<protein>
    <submittedName>
        <fullName evidence="12">Multidrug efflux RND transporter permease subunit</fullName>
    </submittedName>
</protein>
<evidence type="ECO:0000256" key="4">
    <source>
        <dbReference type="ARBA" id="ARBA00022475"/>
    </source>
</evidence>
<dbReference type="FunFam" id="1.20.1640.10:FF:000001">
    <property type="entry name" value="Efflux pump membrane transporter"/>
    <property type="match status" value="1"/>
</dbReference>
<accession>A0A4Y1WX28</accession>
<feature type="transmembrane region" description="Helical" evidence="9">
    <location>
        <begin position="392"/>
        <end position="416"/>
    </location>
</feature>
<feature type="transmembrane region" description="Helical" evidence="9">
    <location>
        <begin position="437"/>
        <end position="457"/>
    </location>
</feature>
<dbReference type="GO" id="GO:0042910">
    <property type="term" value="F:xenobiotic transmembrane transporter activity"/>
    <property type="evidence" value="ECO:0007669"/>
    <property type="project" value="TreeGrafter"/>
</dbReference>
<dbReference type="Gene3D" id="3.30.2090.10">
    <property type="entry name" value="Multidrug efflux transporter AcrB TolC docking domain, DN and DC subdomains"/>
    <property type="match status" value="2"/>
</dbReference>
<dbReference type="SUPFAM" id="SSF82693">
    <property type="entry name" value="Multidrug efflux transporter AcrB pore domain, PN1, PN2, PC1 and PC2 subdomains"/>
    <property type="match status" value="4"/>
</dbReference>
<keyword evidence="4" id="KW-1003">Cell membrane</keyword>
<dbReference type="EMBL" id="AP019735">
    <property type="protein sequence ID" value="BBL05024.1"/>
    <property type="molecule type" value="Genomic_DNA"/>
</dbReference>
<dbReference type="Pfam" id="PF00873">
    <property type="entry name" value="ACR_tran"/>
    <property type="match status" value="1"/>
</dbReference>
<dbReference type="PANTHER" id="PTHR32063">
    <property type="match status" value="1"/>
</dbReference>
<gene>
    <name evidence="12" type="ORF">A5CBH24_23370</name>
</gene>
<keyword evidence="7 9" id="KW-1133">Transmembrane helix</keyword>
<dbReference type="AlphaFoldDB" id="A0A4Y1WX28"/>
<dbReference type="GO" id="GO:0005524">
    <property type="term" value="F:ATP binding"/>
    <property type="evidence" value="ECO:0007669"/>
    <property type="project" value="InterPro"/>
</dbReference>
<dbReference type="PROSITE" id="PS50156">
    <property type="entry name" value="SSD"/>
    <property type="match status" value="1"/>
</dbReference>
<proteinExistence type="inferred from homology"/>
<feature type="domain" description="SSD" evidence="10">
    <location>
        <begin position="369"/>
        <end position="494"/>
    </location>
</feature>
<dbReference type="GO" id="GO:0005886">
    <property type="term" value="C:plasma membrane"/>
    <property type="evidence" value="ECO:0007669"/>
    <property type="project" value="UniProtKB-SubCell"/>
</dbReference>
<evidence type="ECO:0000256" key="5">
    <source>
        <dbReference type="ARBA" id="ARBA00022519"/>
    </source>
</evidence>
<reference evidence="13" key="1">
    <citation type="submission" date="2019-06" db="EMBL/GenBank/DDBJ databases">
        <title>Alistipes onderdonkii subsp. vulgaris subsp. nov., Alistipes dispar sp. nov. and Alistipes communis sp. nov., isolated from human faeces, and creation of Alistipes onderdonkii subsp. onderdonkii subsp. nov.</title>
        <authorList>
            <person name="Sakamoto M."/>
            <person name="Ikeyama N."/>
            <person name="Ogata Y."/>
            <person name="Suda W."/>
            <person name="Iino T."/>
            <person name="Hattori M."/>
            <person name="Ohkuma M."/>
        </authorList>
    </citation>
    <scope>NUCLEOTIDE SEQUENCE [LARGE SCALE GENOMIC DNA]</scope>
    <source>
        <strain evidence="13">5CBH24</strain>
    </source>
</reference>
<dbReference type="PANTHER" id="PTHR32063:SF11">
    <property type="entry name" value="CATION OR DRUG EFFLUX SYSTEM PROTEIN"/>
    <property type="match status" value="1"/>
</dbReference>
<evidence type="ECO:0000259" key="10">
    <source>
        <dbReference type="PROSITE" id="PS50156"/>
    </source>
</evidence>
<dbReference type="InterPro" id="IPR011527">
    <property type="entry name" value="ABC1_TM_dom"/>
</dbReference>
<dbReference type="OrthoDB" id="9758940at2"/>
<keyword evidence="6 9" id="KW-0812">Transmembrane</keyword>
<evidence type="ECO:0000256" key="3">
    <source>
        <dbReference type="ARBA" id="ARBA00022448"/>
    </source>
</evidence>
<feature type="transmembrane region" description="Helical" evidence="9">
    <location>
        <begin position="366"/>
        <end position="386"/>
    </location>
</feature>
<dbReference type="InterPro" id="IPR027463">
    <property type="entry name" value="AcrB_DN_DC_subdom"/>
</dbReference>
<dbReference type="Gene3D" id="3.30.70.1320">
    <property type="entry name" value="Multidrug efflux transporter AcrB pore domain like"/>
    <property type="match status" value="1"/>
</dbReference>
<feature type="transmembrane region" description="Helical" evidence="9">
    <location>
        <begin position="866"/>
        <end position="884"/>
    </location>
</feature>
<feature type="domain" description="ABC transmembrane type-1" evidence="11">
    <location>
        <begin position="324"/>
        <end position="386"/>
    </location>
</feature>
<comment type="subcellular location">
    <subcellularLocation>
        <location evidence="1">Cell inner membrane</location>
        <topology evidence="1">Multi-pass membrane protein</topology>
    </subcellularLocation>
</comment>
<dbReference type="InterPro" id="IPR004764">
    <property type="entry name" value="MdtF-like"/>
</dbReference>
<dbReference type="InterPro" id="IPR000731">
    <property type="entry name" value="SSD"/>
</dbReference>
<evidence type="ECO:0000256" key="1">
    <source>
        <dbReference type="ARBA" id="ARBA00004429"/>
    </source>
</evidence>
<keyword evidence="5" id="KW-0997">Cell inner membrane</keyword>
<evidence type="ECO:0000313" key="13">
    <source>
        <dbReference type="Proteomes" id="UP000318946"/>
    </source>
</evidence>
<dbReference type="RefSeq" id="WP_141413296.1">
    <property type="nucleotide sequence ID" value="NZ_AP019735.1"/>
</dbReference>
<dbReference type="Gene3D" id="1.20.1640.10">
    <property type="entry name" value="Multidrug efflux transporter AcrB transmembrane domain"/>
    <property type="match status" value="2"/>
</dbReference>
<dbReference type="KEGG" id="acou:A5CBH24_23370"/>
<feature type="transmembrane region" description="Helical" evidence="9">
    <location>
        <begin position="999"/>
        <end position="1026"/>
    </location>
</feature>
<dbReference type="SUPFAM" id="SSF82866">
    <property type="entry name" value="Multidrug efflux transporter AcrB transmembrane domain"/>
    <property type="match status" value="2"/>
</dbReference>
<dbReference type="GO" id="GO:0140359">
    <property type="term" value="F:ABC-type transporter activity"/>
    <property type="evidence" value="ECO:0007669"/>
    <property type="project" value="InterPro"/>
</dbReference>
<evidence type="ECO:0000256" key="2">
    <source>
        <dbReference type="ARBA" id="ARBA00010942"/>
    </source>
</evidence>
<feature type="transmembrane region" description="Helical" evidence="9">
    <location>
        <begin position="891"/>
        <end position="910"/>
    </location>
</feature>
<feature type="transmembrane region" description="Helical" evidence="9">
    <location>
        <begin position="532"/>
        <end position="553"/>
    </location>
</feature>
<dbReference type="Proteomes" id="UP000318946">
    <property type="component" value="Chromosome"/>
</dbReference>
<keyword evidence="3" id="KW-0813">Transport</keyword>
<keyword evidence="8 9" id="KW-0472">Membrane</keyword>
<organism evidence="12 13">
    <name type="scientific">Alistipes communis</name>
    <dbReference type="NCBI Taxonomy" id="2585118"/>
    <lineage>
        <taxon>Bacteria</taxon>
        <taxon>Pseudomonadati</taxon>
        <taxon>Bacteroidota</taxon>
        <taxon>Bacteroidia</taxon>
        <taxon>Bacteroidales</taxon>
        <taxon>Rikenellaceae</taxon>
        <taxon>Alistipes</taxon>
    </lineage>
</organism>
<dbReference type="SUPFAM" id="SSF82714">
    <property type="entry name" value="Multidrug efflux transporter AcrB TolC docking domain, DN and DC subdomains"/>
    <property type="match status" value="2"/>
</dbReference>
<dbReference type="Gene3D" id="3.30.70.1430">
    <property type="entry name" value="Multidrug efflux transporter AcrB pore domain"/>
    <property type="match status" value="2"/>
</dbReference>
<feature type="transmembrane region" description="Helical" evidence="9">
    <location>
        <begin position="972"/>
        <end position="993"/>
    </location>
</feature>
<dbReference type="InterPro" id="IPR001036">
    <property type="entry name" value="Acrflvin-R"/>
</dbReference>
<sequence>MERFFVSRPIFAICIALAIVLLGAISIFDLSIEQYPDITPPVVEVTASYSGADAETVNDAVATPVAQSVMGVSDMLYMQSTSANDGSMVLQVVFDVGTDPDLDAIFTQNNVATSTALLPSSVVTQGVVTQKTMTGFLMVFALHSDGRYDNEFLSNYAYINLQNQLLKINGVGKVSIMGAGEYAMRIWVKPDLLNYYNVSLDELRAAVLAEGGIYPAGQFGAEPSPEGTTYTYTVTMPRQISTAEEFAAIVVKTTPAGEQIFLRDVADVALGSKSYGVASAFGEEPATLLVIYQEPGSNAVDVGNRVKATIGRLSERFPDGVSCTTIVDSTESIRSGVEEIILTLILALVLVIAIIYLFIQDWRATLIPLVAIPVSLIGTFIFFPLLGFSINIISLLGLVLAIGLVVDDAIVVVEAAQVNIERGMKSREAAIEAMRNVASPIVATTVVLLAVFIPMSFVGGISGRLFQQFAVTISVSVVLSAFNALTLSPALCALLLKPRKEAAKGFFAAFNRRFDRWLEGYSSRIAATVRHMARTAVLLLAIGCAIGAAWYFMPGGFLPEEDQGYVMVVVNAPEASSLRVTQEALVGADRIIRSLPEVQYTSYAAGFNMLAGIAETDSGVVFVKLVDYSDRKRSAMQIAAALNGMLYEGLPEAEGFAFIPPSIPGLGVTSGLSAVTQDLEGRGTAYLSEQTVRYLDSLRRRPEIATATTSFNAGVPQRRLVIDKAYAMQEGVELSDVYSAITTYLGGAYINNFNRFGKLYQTYLSAAPDYRTDRTSLDSYFVKNARNESVPVSAFVSVRDTVGPAYISQFNLYRSIALNIAPADGVSSKQAMEAVMEVAGEVLPADVDVAWSGTSLVESNESKSSSLVYLLSLAIVFLALAALYESWGLPAAILLGVPPAVLGAFVLLWFAHLFDSLFINDIYMQISLVMLIGLAAKNAILVVEYADRLFFEQKQSLVDAAVGAAKLRVRPILMTAFAFILGVMPLIFADGVYSTARNIMGVALVGGMLLATLLGIFIYPSLYYLIARLGRFERKRDLKSQNL</sequence>
<dbReference type="PRINTS" id="PR00702">
    <property type="entry name" value="ACRIFLAVINRP"/>
</dbReference>
<dbReference type="Gene3D" id="3.30.70.1440">
    <property type="entry name" value="Multidrug efflux transporter AcrB pore domain"/>
    <property type="match status" value="1"/>
</dbReference>
<name>A0A4Y1WX28_9BACT</name>
<dbReference type="GO" id="GO:0015562">
    <property type="term" value="F:efflux transmembrane transporter activity"/>
    <property type="evidence" value="ECO:0007669"/>
    <property type="project" value="InterPro"/>
</dbReference>
<evidence type="ECO:0000256" key="6">
    <source>
        <dbReference type="ARBA" id="ARBA00022692"/>
    </source>
</evidence>
<evidence type="ECO:0000259" key="11">
    <source>
        <dbReference type="PROSITE" id="PS50929"/>
    </source>
</evidence>
<feature type="transmembrane region" description="Helical" evidence="9">
    <location>
        <begin position="922"/>
        <end position="946"/>
    </location>
</feature>
<feature type="transmembrane region" description="Helical" evidence="9">
    <location>
        <begin position="469"/>
        <end position="496"/>
    </location>
</feature>
<dbReference type="PROSITE" id="PS50929">
    <property type="entry name" value="ABC_TM1F"/>
    <property type="match status" value="1"/>
</dbReference>